<comment type="caution">
    <text evidence="1">The sequence shown here is derived from an EMBL/GenBank/DDBJ whole genome shotgun (WGS) entry which is preliminary data.</text>
</comment>
<proteinExistence type="predicted"/>
<dbReference type="OrthoDB" id="9149164at2"/>
<accession>A0A4R6QJH2</accession>
<sequence length="278" mass="31320">MSETPNSIQPLVLVSWDGKSPPLQCLHIDATPQFSLVLFDFSGTVAQSELTVQGLRCRVLSGATECKGEIYQALAAHLAGASPLPEYVSLIDDDIIIGVSDINRALHLARATGLDVFSPCLSHDSHYTHRWTLQQGQAMAHPVDWVEVMMPFYRGPLFMAGAPHYEGNVSSWGIDKYLIPTLQKLLGMERTAILNTIVASHVRPVTSGQKTYRNGRTAAMERDALKARCIALIEREKPELRHGHWYRRIFVQRHSRNAWQRLVYGLGRPIRRWLERST</sequence>
<dbReference type="Proteomes" id="UP000295361">
    <property type="component" value="Unassembled WGS sequence"/>
</dbReference>
<reference evidence="1 2" key="1">
    <citation type="submission" date="2019-03" db="EMBL/GenBank/DDBJ databases">
        <title>Genomic Encyclopedia of Type Strains, Phase IV (KMG-IV): sequencing the most valuable type-strain genomes for metagenomic binning, comparative biology and taxonomic classification.</title>
        <authorList>
            <person name="Goeker M."/>
        </authorList>
    </citation>
    <scope>NUCLEOTIDE SEQUENCE [LARGE SCALE GENOMIC DNA]</scope>
    <source>
        <strain evidence="1 2">DSM 16998</strain>
    </source>
</reference>
<dbReference type="InParanoid" id="A0A4R6QJH2"/>
<organism evidence="1 2">
    <name type="scientific">Roseateles toxinivorans</name>
    <dbReference type="NCBI Taxonomy" id="270368"/>
    <lineage>
        <taxon>Bacteria</taxon>
        <taxon>Pseudomonadati</taxon>
        <taxon>Pseudomonadota</taxon>
        <taxon>Betaproteobacteria</taxon>
        <taxon>Burkholderiales</taxon>
        <taxon>Sphaerotilaceae</taxon>
        <taxon>Roseateles</taxon>
    </lineage>
</organism>
<evidence type="ECO:0000313" key="2">
    <source>
        <dbReference type="Proteomes" id="UP000295361"/>
    </source>
</evidence>
<dbReference type="AlphaFoldDB" id="A0A4R6QJH2"/>
<name>A0A4R6QJH2_9BURK</name>
<evidence type="ECO:0008006" key="3">
    <source>
        <dbReference type="Google" id="ProtNLM"/>
    </source>
</evidence>
<dbReference type="EMBL" id="SNXS01000005">
    <property type="protein sequence ID" value="TDP63023.1"/>
    <property type="molecule type" value="Genomic_DNA"/>
</dbReference>
<dbReference type="RefSeq" id="WP_133702221.1">
    <property type="nucleotide sequence ID" value="NZ_SNXS01000005.1"/>
</dbReference>
<evidence type="ECO:0000313" key="1">
    <source>
        <dbReference type="EMBL" id="TDP63023.1"/>
    </source>
</evidence>
<keyword evidence="2" id="KW-1185">Reference proteome</keyword>
<protein>
    <recommendedName>
        <fullName evidence="3">Glycosyl transferase family 2</fullName>
    </recommendedName>
</protein>
<gene>
    <name evidence="1" type="ORF">DES47_10523</name>
</gene>